<feature type="compositionally biased region" description="Basic and acidic residues" evidence="1">
    <location>
        <begin position="86"/>
        <end position="100"/>
    </location>
</feature>
<dbReference type="Proteomes" id="UP001153269">
    <property type="component" value="Unassembled WGS sequence"/>
</dbReference>
<feature type="compositionally biased region" description="Basic and acidic residues" evidence="1">
    <location>
        <begin position="131"/>
        <end position="144"/>
    </location>
</feature>
<gene>
    <name evidence="2" type="ORF">PLEPLA_LOCUS22438</name>
</gene>
<evidence type="ECO:0000256" key="1">
    <source>
        <dbReference type="SAM" id="MobiDB-lite"/>
    </source>
</evidence>
<organism evidence="2 3">
    <name type="scientific">Pleuronectes platessa</name>
    <name type="common">European plaice</name>
    <dbReference type="NCBI Taxonomy" id="8262"/>
    <lineage>
        <taxon>Eukaryota</taxon>
        <taxon>Metazoa</taxon>
        <taxon>Chordata</taxon>
        <taxon>Craniata</taxon>
        <taxon>Vertebrata</taxon>
        <taxon>Euteleostomi</taxon>
        <taxon>Actinopterygii</taxon>
        <taxon>Neopterygii</taxon>
        <taxon>Teleostei</taxon>
        <taxon>Neoteleostei</taxon>
        <taxon>Acanthomorphata</taxon>
        <taxon>Carangaria</taxon>
        <taxon>Pleuronectiformes</taxon>
        <taxon>Pleuronectoidei</taxon>
        <taxon>Pleuronectidae</taxon>
        <taxon>Pleuronectes</taxon>
    </lineage>
</organism>
<keyword evidence="3" id="KW-1185">Reference proteome</keyword>
<reference evidence="2" key="1">
    <citation type="submission" date="2020-03" db="EMBL/GenBank/DDBJ databases">
        <authorList>
            <person name="Weist P."/>
        </authorList>
    </citation>
    <scope>NUCLEOTIDE SEQUENCE</scope>
</reference>
<feature type="region of interest" description="Disordered" evidence="1">
    <location>
        <begin position="83"/>
        <end position="151"/>
    </location>
</feature>
<name>A0A9N7UP51_PLEPL</name>
<dbReference type="EMBL" id="CADEAL010001657">
    <property type="protein sequence ID" value="CAB1434391.1"/>
    <property type="molecule type" value="Genomic_DNA"/>
</dbReference>
<evidence type="ECO:0000313" key="2">
    <source>
        <dbReference type="EMBL" id="CAB1434391.1"/>
    </source>
</evidence>
<dbReference type="AlphaFoldDB" id="A0A9N7UP51"/>
<sequence length="151" mass="16248">MRNQSPLTVLGLHPGVGSSPALFSKGQEPLCHCHHKLMSPRIAPSLFSSTRRPITRRRGHVTPGPSDTQLLVSDNNIVWTQAQGSEAKDPALQDSMRADSSHPWTHITVVQTSFPGREVSLAPEARGGTGSEHDEGGRAPDKVKRMSGGET</sequence>
<comment type="caution">
    <text evidence="2">The sequence shown here is derived from an EMBL/GenBank/DDBJ whole genome shotgun (WGS) entry which is preliminary data.</text>
</comment>
<accession>A0A9N7UP51</accession>
<evidence type="ECO:0000313" key="3">
    <source>
        <dbReference type="Proteomes" id="UP001153269"/>
    </source>
</evidence>
<proteinExistence type="predicted"/>
<protein>
    <submittedName>
        <fullName evidence="2">Uncharacterized protein</fullName>
    </submittedName>
</protein>